<evidence type="ECO:0000313" key="1">
    <source>
        <dbReference type="EMBL" id="KAJ9563741.1"/>
    </source>
</evidence>
<protein>
    <submittedName>
        <fullName evidence="1">Uncharacterized protein</fullName>
    </submittedName>
</protein>
<keyword evidence="2" id="KW-1185">Reference proteome</keyword>
<reference evidence="1" key="1">
    <citation type="submission" date="2023-03" db="EMBL/GenBank/DDBJ databases">
        <title>Chromosome-scale reference genome and RAD-based genetic map of yellow starthistle (Centaurea solstitialis) reveal putative structural variation and QTLs associated with invader traits.</title>
        <authorList>
            <person name="Reatini B."/>
            <person name="Cang F.A."/>
            <person name="Jiang Q."/>
            <person name="Mckibben M.T.W."/>
            <person name="Barker M.S."/>
            <person name="Rieseberg L.H."/>
            <person name="Dlugosch K.M."/>
        </authorList>
    </citation>
    <scope>NUCLEOTIDE SEQUENCE</scope>
    <source>
        <strain evidence="1">CAN-66</strain>
        <tissue evidence="1">Leaf</tissue>
    </source>
</reference>
<sequence>MTHEKEEHVSEGKITRIFDKNDDCNVIYAELERQIFILIDDHHDNEGLLENTTKKHSNSSWTTKS</sequence>
<dbReference type="AlphaFoldDB" id="A0AA38TY65"/>
<name>A0AA38TY65_9ASTR</name>
<accession>A0AA38TY65</accession>
<evidence type="ECO:0000313" key="2">
    <source>
        <dbReference type="Proteomes" id="UP001172457"/>
    </source>
</evidence>
<comment type="caution">
    <text evidence="1">The sequence shown here is derived from an EMBL/GenBank/DDBJ whole genome shotgun (WGS) entry which is preliminary data.</text>
</comment>
<gene>
    <name evidence="1" type="ORF">OSB04_008901</name>
</gene>
<dbReference type="EMBL" id="JARYMX010000002">
    <property type="protein sequence ID" value="KAJ9563741.1"/>
    <property type="molecule type" value="Genomic_DNA"/>
</dbReference>
<proteinExistence type="predicted"/>
<organism evidence="1 2">
    <name type="scientific">Centaurea solstitialis</name>
    <name type="common">yellow star-thistle</name>
    <dbReference type="NCBI Taxonomy" id="347529"/>
    <lineage>
        <taxon>Eukaryota</taxon>
        <taxon>Viridiplantae</taxon>
        <taxon>Streptophyta</taxon>
        <taxon>Embryophyta</taxon>
        <taxon>Tracheophyta</taxon>
        <taxon>Spermatophyta</taxon>
        <taxon>Magnoliopsida</taxon>
        <taxon>eudicotyledons</taxon>
        <taxon>Gunneridae</taxon>
        <taxon>Pentapetalae</taxon>
        <taxon>asterids</taxon>
        <taxon>campanulids</taxon>
        <taxon>Asterales</taxon>
        <taxon>Asteraceae</taxon>
        <taxon>Carduoideae</taxon>
        <taxon>Cardueae</taxon>
        <taxon>Centaureinae</taxon>
        <taxon>Centaurea</taxon>
    </lineage>
</organism>
<dbReference type="Proteomes" id="UP001172457">
    <property type="component" value="Chromosome 2"/>
</dbReference>